<dbReference type="VEuPathDB" id="FungiDB:PYU1_G007074"/>
<dbReference type="Pfam" id="PF03095">
    <property type="entry name" value="PTPA"/>
    <property type="match status" value="1"/>
</dbReference>
<accession>K3WQ47</accession>
<dbReference type="EnsemblProtists" id="PYU1_T007089">
    <property type="protein sequence ID" value="PYU1_T007089"/>
    <property type="gene ID" value="PYU1_G007074"/>
</dbReference>
<evidence type="ECO:0000313" key="8">
    <source>
        <dbReference type="EnsemblProtists" id="PYU1_T007089"/>
    </source>
</evidence>
<dbReference type="GO" id="GO:0003755">
    <property type="term" value="F:peptidyl-prolyl cis-trans isomerase activity"/>
    <property type="evidence" value="ECO:0007669"/>
    <property type="project" value="UniProtKB-KW"/>
</dbReference>
<sequence length="368" mass="41333">MSESDYREPTRAIFVESDLRKFVGSTAHQMILVFVKHLNESVKGKSVDSEYDVSPNVQKAVDMIIEIDSWVDEIPPIQQPMRFGNRAFRDFYDRVVTRSNELQQQLLPENLHGAIIELSTYLNECFGNRVRIDYGTGHETSFVVWMCCLHKIGFFTQHDFPAMVLRLFHAYLALMRRLQKLYMLEPAGSHGVWGLDDYHCLPFYFGAAQLIGQTQILPASIHDDAVLEAHCENYLYLDAIKFIKEVKSGSPFAETSPMLNDISALPSWEKINGGMLKLYEGEVLKKLPVIQHLCFGTLFPCTWTPSHSAADGSVYTPVSMHPGTAVHAPNFDLAGATAKAPWVAVEDLAAVRDTQMSPIPKGTKHPAT</sequence>
<dbReference type="InterPro" id="IPR043170">
    <property type="entry name" value="PTPA_C_lid"/>
</dbReference>
<reference evidence="9" key="1">
    <citation type="journal article" date="2010" name="Genome Biol.">
        <title>Genome sequence of the necrotrophic plant pathogen Pythium ultimum reveals original pathogenicity mechanisms and effector repertoire.</title>
        <authorList>
            <person name="Levesque C.A."/>
            <person name="Brouwer H."/>
            <person name="Cano L."/>
            <person name="Hamilton J.P."/>
            <person name="Holt C."/>
            <person name="Huitema E."/>
            <person name="Raffaele S."/>
            <person name="Robideau G.P."/>
            <person name="Thines M."/>
            <person name="Win J."/>
            <person name="Zerillo M.M."/>
            <person name="Beakes G.W."/>
            <person name="Boore J.L."/>
            <person name="Busam D."/>
            <person name="Dumas B."/>
            <person name="Ferriera S."/>
            <person name="Fuerstenberg S.I."/>
            <person name="Gachon C.M."/>
            <person name="Gaulin E."/>
            <person name="Govers F."/>
            <person name="Grenville-Briggs L."/>
            <person name="Horner N."/>
            <person name="Hostetler J."/>
            <person name="Jiang R.H."/>
            <person name="Johnson J."/>
            <person name="Krajaejun T."/>
            <person name="Lin H."/>
            <person name="Meijer H.J."/>
            <person name="Moore B."/>
            <person name="Morris P."/>
            <person name="Phuntmart V."/>
            <person name="Puiu D."/>
            <person name="Shetty J."/>
            <person name="Stajich J.E."/>
            <person name="Tripathy S."/>
            <person name="Wawra S."/>
            <person name="van West P."/>
            <person name="Whitty B.R."/>
            <person name="Coutinho P.M."/>
            <person name="Henrissat B."/>
            <person name="Martin F."/>
            <person name="Thomas P.D."/>
            <person name="Tyler B.M."/>
            <person name="De Vries R.P."/>
            <person name="Kamoun S."/>
            <person name="Yandell M."/>
            <person name="Tisserat N."/>
            <person name="Buell C.R."/>
        </authorList>
    </citation>
    <scope>NUCLEOTIDE SEQUENCE</scope>
    <source>
        <strain evidence="9">DAOM:BR144</strain>
    </source>
</reference>
<comment type="catalytic activity">
    <reaction evidence="1 7">
        <text>[protein]-peptidylproline (omega=180) = [protein]-peptidylproline (omega=0)</text>
        <dbReference type="Rhea" id="RHEA:16237"/>
        <dbReference type="Rhea" id="RHEA-COMP:10747"/>
        <dbReference type="Rhea" id="RHEA-COMP:10748"/>
        <dbReference type="ChEBI" id="CHEBI:83833"/>
        <dbReference type="ChEBI" id="CHEBI:83834"/>
        <dbReference type="EC" id="5.2.1.8"/>
    </reaction>
</comment>
<keyword evidence="4 7" id="KW-0963">Cytoplasm</keyword>
<dbReference type="GO" id="GO:0005634">
    <property type="term" value="C:nucleus"/>
    <property type="evidence" value="ECO:0007669"/>
    <property type="project" value="TreeGrafter"/>
</dbReference>
<dbReference type="HOGENOM" id="CLU_030733_1_1_1"/>
<dbReference type="SUPFAM" id="SSF140984">
    <property type="entry name" value="PTPA-like"/>
    <property type="match status" value="1"/>
</dbReference>
<evidence type="ECO:0000256" key="7">
    <source>
        <dbReference type="RuleBase" id="RU361210"/>
    </source>
</evidence>
<dbReference type="FunFam" id="1.20.120.1150:FF:000002">
    <property type="entry name" value="Serine/threonine-protein phosphatase 2A activator"/>
    <property type="match status" value="1"/>
</dbReference>
<dbReference type="FunCoup" id="K3WQ47">
    <property type="interactions" value="433"/>
</dbReference>
<keyword evidence="9" id="KW-1185">Reference proteome</keyword>
<comment type="function">
    <text evidence="7">PPIases accelerate the folding of proteins. It catalyzes the cis-trans isomerization of proline imidic peptide bonds in oligopeptides.</text>
</comment>
<dbReference type="PANTHER" id="PTHR10012">
    <property type="entry name" value="SERINE/THREONINE-PROTEIN PHOSPHATASE 2A REGULATORY SUBUNIT B"/>
    <property type="match status" value="1"/>
</dbReference>
<protein>
    <recommendedName>
        <fullName evidence="7">Serine/threonine-protein phosphatase 2A activator</fullName>
        <ecNumber evidence="7">5.2.1.8</ecNumber>
    </recommendedName>
    <alternativeName>
        <fullName evidence="7">Phosphotyrosyl phosphatase activator</fullName>
    </alternativeName>
</protein>
<dbReference type="OMA" id="SWIKINA"/>
<dbReference type="GO" id="GO:0007052">
    <property type="term" value="P:mitotic spindle organization"/>
    <property type="evidence" value="ECO:0007669"/>
    <property type="project" value="TreeGrafter"/>
</dbReference>
<evidence type="ECO:0000256" key="1">
    <source>
        <dbReference type="ARBA" id="ARBA00000971"/>
    </source>
</evidence>
<name>K3WQ47_GLOUD</name>
<dbReference type="PANTHER" id="PTHR10012:SF0">
    <property type="entry name" value="SERINE_THREONINE-PROTEIN PHOSPHATASE 2A ACTIVATOR"/>
    <property type="match status" value="1"/>
</dbReference>
<reference evidence="9" key="2">
    <citation type="submission" date="2010-04" db="EMBL/GenBank/DDBJ databases">
        <authorList>
            <person name="Buell R."/>
            <person name="Hamilton J."/>
            <person name="Hostetler J."/>
        </authorList>
    </citation>
    <scope>NUCLEOTIDE SEQUENCE [LARGE SCALE GENOMIC DNA]</scope>
    <source>
        <strain evidence="9">DAOM:BR144</strain>
    </source>
</reference>
<evidence type="ECO:0000256" key="4">
    <source>
        <dbReference type="ARBA" id="ARBA00022490"/>
    </source>
</evidence>
<dbReference type="STRING" id="431595.K3WQ47"/>
<evidence type="ECO:0000256" key="3">
    <source>
        <dbReference type="ARBA" id="ARBA00011019"/>
    </source>
</evidence>
<evidence type="ECO:0000256" key="6">
    <source>
        <dbReference type="ARBA" id="ARBA00023235"/>
    </source>
</evidence>
<dbReference type="PIRSF" id="PIRSF016325">
    <property type="entry name" value="Phstyr_phstse_ac"/>
    <property type="match status" value="1"/>
</dbReference>
<dbReference type="Proteomes" id="UP000019132">
    <property type="component" value="Unassembled WGS sequence"/>
</dbReference>
<dbReference type="eggNOG" id="KOG2867">
    <property type="taxonomic scope" value="Eukaryota"/>
</dbReference>
<dbReference type="GO" id="GO:0005737">
    <property type="term" value="C:cytoplasm"/>
    <property type="evidence" value="ECO:0007669"/>
    <property type="project" value="UniProtKB-SubCell"/>
</dbReference>
<reference evidence="8" key="3">
    <citation type="submission" date="2015-02" db="UniProtKB">
        <authorList>
            <consortium name="EnsemblProtists"/>
        </authorList>
    </citation>
    <scope>IDENTIFICATION</scope>
    <source>
        <strain evidence="8">DAOM BR144</strain>
    </source>
</reference>
<dbReference type="EMBL" id="GL376560">
    <property type="status" value="NOT_ANNOTATED_CDS"/>
    <property type="molecule type" value="Genomic_DNA"/>
</dbReference>
<evidence type="ECO:0000256" key="5">
    <source>
        <dbReference type="ARBA" id="ARBA00023110"/>
    </source>
</evidence>
<comment type="similarity">
    <text evidence="3 7">Belongs to the PTPA-type PPIase family.</text>
</comment>
<proteinExistence type="inferred from homology"/>
<keyword evidence="6 7" id="KW-0413">Isomerase</keyword>
<comment type="subcellular location">
    <subcellularLocation>
        <location evidence="2 7">Cytoplasm</location>
    </subcellularLocation>
</comment>
<dbReference type="InterPro" id="IPR037218">
    <property type="entry name" value="PTPA_sf"/>
</dbReference>
<dbReference type="InParanoid" id="K3WQ47"/>
<dbReference type="GO" id="GO:0000159">
    <property type="term" value="C:protein phosphatase type 2A complex"/>
    <property type="evidence" value="ECO:0007669"/>
    <property type="project" value="TreeGrafter"/>
</dbReference>
<evidence type="ECO:0000256" key="2">
    <source>
        <dbReference type="ARBA" id="ARBA00004496"/>
    </source>
</evidence>
<dbReference type="GO" id="GO:0008160">
    <property type="term" value="F:protein tyrosine phosphatase activator activity"/>
    <property type="evidence" value="ECO:0007669"/>
    <property type="project" value="TreeGrafter"/>
</dbReference>
<evidence type="ECO:0000313" key="9">
    <source>
        <dbReference type="Proteomes" id="UP000019132"/>
    </source>
</evidence>
<dbReference type="AlphaFoldDB" id="K3WQ47"/>
<dbReference type="CDD" id="cd04087">
    <property type="entry name" value="PTPA"/>
    <property type="match status" value="1"/>
</dbReference>
<keyword evidence="5 7" id="KW-0697">Rotamase</keyword>
<dbReference type="InterPro" id="IPR004327">
    <property type="entry name" value="Phstyr_phstse_ac"/>
</dbReference>
<dbReference type="EC" id="5.2.1.8" evidence="7"/>
<dbReference type="Gene3D" id="1.20.120.1150">
    <property type="match status" value="1"/>
</dbReference>
<organism evidence="8 9">
    <name type="scientific">Globisporangium ultimum (strain ATCC 200006 / CBS 805.95 / DAOM BR144)</name>
    <name type="common">Pythium ultimum</name>
    <dbReference type="NCBI Taxonomy" id="431595"/>
    <lineage>
        <taxon>Eukaryota</taxon>
        <taxon>Sar</taxon>
        <taxon>Stramenopiles</taxon>
        <taxon>Oomycota</taxon>
        <taxon>Peronosporomycetes</taxon>
        <taxon>Pythiales</taxon>
        <taxon>Pythiaceae</taxon>
        <taxon>Globisporangium</taxon>
    </lineage>
</organism>